<protein>
    <submittedName>
        <fullName evidence="1">Uncharacterized protein</fullName>
    </submittedName>
</protein>
<dbReference type="Proteomes" id="UP000269721">
    <property type="component" value="Unassembled WGS sequence"/>
</dbReference>
<evidence type="ECO:0000313" key="1">
    <source>
        <dbReference type="EMBL" id="RKO92137.1"/>
    </source>
</evidence>
<feature type="non-terminal residue" evidence="1">
    <location>
        <position position="196"/>
    </location>
</feature>
<name>A0A4V1IS31_9FUNG</name>
<proteinExistence type="predicted"/>
<sequence length="196" mass="21737">MAVQYVQNVLNKLHIVIDDDLDVAAPVVKTLRIIANGKDCELSHVFCHMIGEIEGKHLAMGLKGNMELASFATLRRPIKDSIFISATVLMSLAALTRCSTGITEEDVTFSASFPVIPFLDQLMRDATTAIEFPRRSCAMGKPIKTYVPSSSDNLDKHVSLLRLTWLLSPTSSENFCDFGKRAWKGWEGKEEEKMSG</sequence>
<dbReference type="AlphaFoldDB" id="A0A4V1IS31"/>
<gene>
    <name evidence="1" type="ORF">BDK51DRAFT_29438</name>
</gene>
<accession>A0A4V1IS31</accession>
<reference evidence="2" key="1">
    <citation type="journal article" date="2018" name="Nat. Microbiol.">
        <title>Leveraging single-cell genomics to expand the fungal tree of life.</title>
        <authorList>
            <person name="Ahrendt S.R."/>
            <person name="Quandt C.A."/>
            <person name="Ciobanu D."/>
            <person name="Clum A."/>
            <person name="Salamov A."/>
            <person name="Andreopoulos B."/>
            <person name="Cheng J.F."/>
            <person name="Woyke T."/>
            <person name="Pelin A."/>
            <person name="Henrissat B."/>
            <person name="Reynolds N.K."/>
            <person name="Benny G.L."/>
            <person name="Smith M.E."/>
            <person name="James T.Y."/>
            <person name="Grigoriev I.V."/>
        </authorList>
    </citation>
    <scope>NUCLEOTIDE SEQUENCE [LARGE SCALE GENOMIC DNA]</scope>
</reference>
<keyword evidence="2" id="KW-1185">Reference proteome</keyword>
<organism evidence="1 2">
    <name type="scientific">Blyttiomyces helicus</name>
    <dbReference type="NCBI Taxonomy" id="388810"/>
    <lineage>
        <taxon>Eukaryota</taxon>
        <taxon>Fungi</taxon>
        <taxon>Fungi incertae sedis</taxon>
        <taxon>Chytridiomycota</taxon>
        <taxon>Chytridiomycota incertae sedis</taxon>
        <taxon>Chytridiomycetes</taxon>
        <taxon>Chytridiomycetes incertae sedis</taxon>
        <taxon>Blyttiomyces</taxon>
    </lineage>
</organism>
<evidence type="ECO:0000313" key="2">
    <source>
        <dbReference type="Proteomes" id="UP000269721"/>
    </source>
</evidence>
<dbReference type="EMBL" id="KZ994764">
    <property type="protein sequence ID" value="RKO92137.1"/>
    <property type="molecule type" value="Genomic_DNA"/>
</dbReference>